<dbReference type="GO" id="GO:0005986">
    <property type="term" value="P:sucrose biosynthetic process"/>
    <property type="evidence" value="ECO:0007669"/>
    <property type="project" value="TreeGrafter"/>
</dbReference>
<evidence type="ECO:0000259" key="5">
    <source>
        <dbReference type="Pfam" id="PF00316"/>
    </source>
</evidence>
<dbReference type="GO" id="GO:0030388">
    <property type="term" value="P:fructose 1,6-bisphosphate metabolic process"/>
    <property type="evidence" value="ECO:0007669"/>
    <property type="project" value="TreeGrafter"/>
</dbReference>
<dbReference type="Pfam" id="PF18913">
    <property type="entry name" value="FBPase_C"/>
    <property type="match status" value="1"/>
</dbReference>
<evidence type="ECO:0000256" key="2">
    <source>
        <dbReference type="ARBA" id="ARBA00022801"/>
    </source>
</evidence>
<evidence type="ECO:0000313" key="8">
    <source>
        <dbReference type="Proteomes" id="UP000289340"/>
    </source>
</evidence>
<comment type="caution">
    <text evidence="7">The sequence shown here is derived from an EMBL/GenBank/DDBJ whole genome shotgun (WGS) entry which is preliminary data.</text>
</comment>
<keyword evidence="3" id="KW-0119">Carbohydrate metabolism</keyword>
<dbReference type="Pfam" id="PF00316">
    <property type="entry name" value="FBPase"/>
    <property type="match status" value="1"/>
</dbReference>
<protein>
    <submittedName>
        <fullName evidence="7">Sedoheptulose-1,7-bisphosphatase, chloroplastic</fullName>
        <ecNumber evidence="7">3.1.3.11</ecNumber>
    </submittedName>
</protein>
<dbReference type="Gene3D" id="3.40.190.80">
    <property type="match status" value="1"/>
</dbReference>
<dbReference type="InterPro" id="IPR000146">
    <property type="entry name" value="FBPase_class-1"/>
</dbReference>
<dbReference type="PANTHER" id="PTHR11556:SF35">
    <property type="entry name" value="SEDOHEPTULOSE-1,7-BISPHOSPHATASE, CHLOROPLASTIC"/>
    <property type="match status" value="1"/>
</dbReference>
<gene>
    <name evidence="7" type="ORF">D0Y65_036943</name>
</gene>
<sequence>MEDCRISCPNFQPLPHFSQYALSFSPNFVNLLAYAKDIPCYSCKYACSEENPEFLDMGCPVEGGFIVAFDPLDGFSIVDTNFTLAVVTGRDHVAAAMGVMGPRTTNLINYYAREKIIILYAFKVSYCCLRLAPLRFLIEKAEGYNSDVHQSVLDKVITNIDEITQVAYGSKNEIIRLRNPV</sequence>
<feature type="domain" description="Fructose-1-6-bisphosphatase class 1 C-terminal" evidence="6">
    <location>
        <begin position="130"/>
        <end position="177"/>
    </location>
</feature>
<organism evidence="7 8">
    <name type="scientific">Glycine soja</name>
    <name type="common">Wild soybean</name>
    <dbReference type="NCBI Taxonomy" id="3848"/>
    <lineage>
        <taxon>Eukaryota</taxon>
        <taxon>Viridiplantae</taxon>
        <taxon>Streptophyta</taxon>
        <taxon>Embryophyta</taxon>
        <taxon>Tracheophyta</taxon>
        <taxon>Spermatophyta</taxon>
        <taxon>Magnoliopsida</taxon>
        <taxon>eudicotyledons</taxon>
        <taxon>Gunneridae</taxon>
        <taxon>Pentapetalae</taxon>
        <taxon>rosids</taxon>
        <taxon>fabids</taxon>
        <taxon>Fabales</taxon>
        <taxon>Fabaceae</taxon>
        <taxon>Papilionoideae</taxon>
        <taxon>50 kb inversion clade</taxon>
        <taxon>NPAAA clade</taxon>
        <taxon>indigoferoid/millettioid clade</taxon>
        <taxon>Phaseoleae</taxon>
        <taxon>Glycine</taxon>
        <taxon>Glycine subgen. Soja</taxon>
    </lineage>
</organism>
<dbReference type="InterPro" id="IPR033391">
    <property type="entry name" value="FBPase_N"/>
</dbReference>
<evidence type="ECO:0000256" key="1">
    <source>
        <dbReference type="ARBA" id="ARBA00010941"/>
    </source>
</evidence>
<evidence type="ECO:0000259" key="6">
    <source>
        <dbReference type="Pfam" id="PF18913"/>
    </source>
</evidence>
<comment type="pathway">
    <text evidence="4">Carbohydrate biosynthesis.</text>
</comment>
<proteinExistence type="inferred from homology"/>
<dbReference type="Proteomes" id="UP000289340">
    <property type="component" value="Chromosome 13"/>
</dbReference>
<accession>A0A445HH71</accession>
<evidence type="ECO:0000256" key="4">
    <source>
        <dbReference type="ARBA" id="ARBA00024331"/>
    </source>
</evidence>
<dbReference type="Gene3D" id="3.30.540.10">
    <property type="entry name" value="Fructose-1,6-Bisphosphatase, subunit A, domain 1"/>
    <property type="match status" value="1"/>
</dbReference>
<dbReference type="SUPFAM" id="SSF56655">
    <property type="entry name" value="Carbohydrate phosphatase"/>
    <property type="match status" value="1"/>
</dbReference>
<feature type="domain" description="Fructose-1-6-bisphosphatase class I N-terminal" evidence="5">
    <location>
        <begin position="42"/>
        <end position="84"/>
    </location>
</feature>
<keyword evidence="8" id="KW-1185">Reference proteome</keyword>
<reference evidence="7 8" key="1">
    <citation type="submission" date="2018-09" db="EMBL/GenBank/DDBJ databases">
        <title>A high-quality reference genome of wild soybean provides a powerful tool to mine soybean genomes.</title>
        <authorList>
            <person name="Xie M."/>
            <person name="Chung C.Y.L."/>
            <person name="Li M.-W."/>
            <person name="Wong F.-L."/>
            <person name="Chan T.-F."/>
            <person name="Lam H.-M."/>
        </authorList>
    </citation>
    <scope>NUCLEOTIDE SEQUENCE [LARGE SCALE GENOMIC DNA]</scope>
    <source>
        <strain evidence="8">cv. W05</strain>
        <tissue evidence="7">Hypocotyl of etiolated seedlings</tissue>
    </source>
</reference>
<comment type="similarity">
    <text evidence="1">Belongs to the FBPase class 1 family.</text>
</comment>
<dbReference type="GO" id="GO:0006002">
    <property type="term" value="P:fructose 6-phosphate metabolic process"/>
    <property type="evidence" value="ECO:0007669"/>
    <property type="project" value="TreeGrafter"/>
</dbReference>
<keyword evidence="2 7" id="KW-0378">Hydrolase</keyword>
<dbReference type="EC" id="3.1.3.11" evidence="7"/>
<dbReference type="GO" id="GO:0005737">
    <property type="term" value="C:cytoplasm"/>
    <property type="evidence" value="ECO:0007669"/>
    <property type="project" value="TreeGrafter"/>
</dbReference>
<dbReference type="PANTHER" id="PTHR11556">
    <property type="entry name" value="FRUCTOSE-1,6-BISPHOSPHATASE-RELATED"/>
    <property type="match status" value="1"/>
</dbReference>
<dbReference type="EMBL" id="QZWG01000013">
    <property type="protein sequence ID" value="RZB72956.1"/>
    <property type="molecule type" value="Genomic_DNA"/>
</dbReference>
<dbReference type="GO" id="GO:0006094">
    <property type="term" value="P:gluconeogenesis"/>
    <property type="evidence" value="ECO:0007669"/>
    <property type="project" value="TreeGrafter"/>
</dbReference>
<dbReference type="GO" id="GO:0042132">
    <property type="term" value="F:fructose 1,6-bisphosphate 1-phosphatase activity"/>
    <property type="evidence" value="ECO:0007669"/>
    <property type="project" value="UniProtKB-EC"/>
</dbReference>
<dbReference type="InterPro" id="IPR044015">
    <property type="entry name" value="FBPase_C_dom"/>
</dbReference>
<evidence type="ECO:0000256" key="3">
    <source>
        <dbReference type="ARBA" id="ARBA00023277"/>
    </source>
</evidence>
<evidence type="ECO:0000313" key="7">
    <source>
        <dbReference type="EMBL" id="RZB72956.1"/>
    </source>
</evidence>
<dbReference type="AlphaFoldDB" id="A0A445HH71"/>
<name>A0A445HH71_GLYSO</name>
<dbReference type="GO" id="GO:0006000">
    <property type="term" value="P:fructose metabolic process"/>
    <property type="evidence" value="ECO:0007669"/>
    <property type="project" value="TreeGrafter"/>
</dbReference>